<keyword evidence="4" id="KW-1185">Reference proteome</keyword>
<proteinExistence type="predicted"/>
<sequence length="344" mass="37158">MTRFDPAAFLEPLEGDSPTGSDLEYDPDFLALERAAAPRAERAIGDAVKAAEEPDWDEVRSLATGLLERSRDLRVATHLATAWMRTGGMSGWASGLGLIRGLLENHWDGVHPQLDAEDDNDPTARVNAVAAIANPLGLLGYFRNTPFVQSPRLGRFSLRDLRIANGTTKTDGGDEALPSMAEIEACCLDCPQEQLTETLEAVTRILDDAKAIDQVFNEHVGTAGPDLKPLLSDSYELKKFIESQVQRRNPAAADGDAGDAEGAEGSVAPGARASVPGRIETPQDVMRRIDEICDYYARSEPSSPVPLLLRRAQRLVGKNFLDLLKDLAPGGVSEMEVISGPSEE</sequence>
<dbReference type="EMBL" id="FNYC01000001">
    <property type="protein sequence ID" value="SEI41263.1"/>
    <property type="molecule type" value="Genomic_DNA"/>
</dbReference>
<accession>A0A1H6QBY9</accession>
<dbReference type="NCBIfam" id="TIGR03363">
    <property type="entry name" value="VI_chp_8"/>
    <property type="match status" value="1"/>
</dbReference>
<protein>
    <submittedName>
        <fullName evidence="3">Type VI secretion system protein ImpA</fullName>
    </submittedName>
</protein>
<gene>
    <name evidence="3" type="ORF">SAMN04487997_0511</name>
</gene>
<dbReference type="OrthoDB" id="9771118at2"/>
<feature type="region of interest" description="Disordered" evidence="1">
    <location>
        <begin position="1"/>
        <end position="25"/>
    </location>
</feature>
<evidence type="ECO:0000256" key="1">
    <source>
        <dbReference type="SAM" id="MobiDB-lite"/>
    </source>
</evidence>
<dbReference type="STRING" id="529704.SAMN02927913_0427"/>
<dbReference type="InterPro" id="IPR010657">
    <property type="entry name" value="ImpA_N"/>
</dbReference>
<organism evidence="3 4">
    <name type="scientific">Frateuria terrea</name>
    <dbReference type="NCBI Taxonomy" id="529704"/>
    <lineage>
        <taxon>Bacteria</taxon>
        <taxon>Pseudomonadati</taxon>
        <taxon>Pseudomonadota</taxon>
        <taxon>Gammaproteobacteria</taxon>
        <taxon>Lysobacterales</taxon>
        <taxon>Rhodanobacteraceae</taxon>
        <taxon>Frateuria</taxon>
    </lineage>
</organism>
<dbReference type="AlphaFoldDB" id="A0A1H6QBY9"/>
<feature type="region of interest" description="Disordered" evidence="1">
    <location>
        <begin position="246"/>
        <end position="276"/>
    </location>
</feature>
<name>A0A1H6QBY9_9GAMM</name>
<reference evidence="3 4" key="1">
    <citation type="submission" date="2016-10" db="EMBL/GenBank/DDBJ databases">
        <authorList>
            <person name="de Groot N.N."/>
        </authorList>
    </citation>
    <scope>NUCLEOTIDE SEQUENCE [LARGE SCALE GENOMIC DNA]</scope>
    <source>
        <strain evidence="3 4">DSM 26515</strain>
    </source>
</reference>
<dbReference type="InterPro" id="IPR017740">
    <property type="entry name" value="TssA-like"/>
</dbReference>
<evidence type="ECO:0000313" key="3">
    <source>
        <dbReference type="EMBL" id="SEI41263.1"/>
    </source>
</evidence>
<evidence type="ECO:0000259" key="2">
    <source>
        <dbReference type="Pfam" id="PF06812"/>
    </source>
</evidence>
<dbReference type="RefSeq" id="WP_091333082.1">
    <property type="nucleotide sequence ID" value="NZ_FNYC01000001.1"/>
</dbReference>
<feature type="domain" description="ImpA N-terminal" evidence="2">
    <location>
        <begin position="10"/>
        <end position="133"/>
    </location>
</feature>
<evidence type="ECO:0000313" key="4">
    <source>
        <dbReference type="Proteomes" id="UP000199420"/>
    </source>
</evidence>
<dbReference type="PANTHER" id="PTHR37951">
    <property type="entry name" value="CYTOPLASMIC PROTEIN-RELATED"/>
    <property type="match status" value="1"/>
</dbReference>
<dbReference type="Proteomes" id="UP000199420">
    <property type="component" value="Unassembled WGS sequence"/>
</dbReference>
<dbReference type="PANTHER" id="PTHR37951:SF1">
    <property type="entry name" value="TYPE VI SECRETION SYSTEM COMPONENT TSSA1"/>
    <property type="match status" value="1"/>
</dbReference>
<dbReference type="Pfam" id="PF06812">
    <property type="entry name" value="ImpA_N"/>
    <property type="match status" value="1"/>
</dbReference>